<keyword evidence="3" id="KW-1185">Reference proteome</keyword>
<evidence type="ECO:0000313" key="3">
    <source>
        <dbReference type="Proteomes" id="UP000823388"/>
    </source>
</evidence>
<comment type="caution">
    <text evidence="2">The sequence shown here is derived from an EMBL/GenBank/DDBJ whole genome shotgun (WGS) entry which is preliminary data.</text>
</comment>
<proteinExistence type="predicted"/>
<dbReference type="Proteomes" id="UP000823388">
    <property type="component" value="Chromosome 5K"/>
</dbReference>
<feature type="compositionally biased region" description="Pro residues" evidence="1">
    <location>
        <begin position="44"/>
        <end position="55"/>
    </location>
</feature>
<dbReference type="AlphaFoldDB" id="A0A8T0S9M0"/>
<dbReference type="EMBL" id="CM029045">
    <property type="protein sequence ID" value="KAG2594870.1"/>
    <property type="molecule type" value="Genomic_DNA"/>
</dbReference>
<feature type="region of interest" description="Disordered" evidence="1">
    <location>
        <begin position="39"/>
        <end position="63"/>
    </location>
</feature>
<accession>A0A8T0S9M0</accession>
<name>A0A8T0S9M0_PANVG</name>
<protein>
    <submittedName>
        <fullName evidence="2">Uncharacterized protein</fullName>
    </submittedName>
</protein>
<organism evidence="2 3">
    <name type="scientific">Panicum virgatum</name>
    <name type="common">Blackwell switchgrass</name>
    <dbReference type="NCBI Taxonomy" id="38727"/>
    <lineage>
        <taxon>Eukaryota</taxon>
        <taxon>Viridiplantae</taxon>
        <taxon>Streptophyta</taxon>
        <taxon>Embryophyta</taxon>
        <taxon>Tracheophyta</taxon>
        <taxon>Spermatophyta</taxon>
        <taxon>Magnoliopsida</taxon>
        <taxon>Liliopsida</taxon>
        <taxon>Poales</taxon>
        <taxon>Poaceae</taxon>
        <taxon>PACMAD clade</taxon>
        <taxon>Panicoideae</taxon>
        <taxon>Panicodae</taxon>
        <taxon>Paniceae</taxon>
        <taxon>Panicinae</taxon>
        <taxon>Panicum</taxon>
        <taxon>Panicum sect. Hiantes</taxon>
    </lineage>
</organism>
<evidence type="ECO:0000256" key="1">
    <source>
        <dbReference type="SAM" id="MobiDB-lite"/>
    </source>
</evidence>
<evidence type="ECO:0000313" key="2">
    <source>
        <dbReference type="EMBL" id="KAG2594870.1"/>
    </source>
</evidence>
<gene>
    <name evidence="2" type="ORF">PVAP13_5KG030740</name>
</gene>
<sequence>MGLGPARGGDDKAVACWEEGARRRRQFLSAAAAASGDLHLLLATPPPPPPPPRSSSPPSAGKQDLTLRPLQIVACGLLPMVCAGMDPRSGDWGLDFIPLVCASGRASLGHAAAMLALGRDLGMARLVSYLGVPFLLHPFLCSVKFVYALEDLSSLFLSSII</sequence>
<reference evidence="2 3" key="1">
    <citation type="submission" date="2020-05" db="EMBL/GenBank/DDBJ databases">
        <title>WGS assembly of Panicum virgatum.</title>
        <authorList>
            <person name="Lovell J.T."/>
            <person name="Jenkins J."/>
            <person name="Shu S."/>
            <person name="Juenger T.E."/>
            <person name="Schmutz J."/>
        </authorList>
    </citation>
    <scope>NUCLEOTIDE SEQUENCE [LARGE SCALE GENOMIC DNA]</scope>
    <source>
        <strain evidence="3">cv. AP13</strain>
    </source>
</reference>